<comment type="caution">
    <text evidence="4">The sequence shown here is derived from an EMBL/GenBank/DDBJ whole genome shotgun (WGS) entry which is preliminary data.</text>
</comment>
<dbReference type="GO" id="GO:0005524">
    <property type="term" value="F:ATP binding"/>
    <property type="evidence" value="ECO:0007669"/>
    <property type="project" value="UniProtKB-KW"/>
</dbReference>
<accession>A0AAV9MEG9</accession>
<dbReference type="Pfam" id="PF00069">
    <property type="entry name" value="Pkinase"/>
    <property type="match status" value="1"/>
</dbReference>
<name>A0AAV9MEG9_9SOLN</name>
<dbReference type="SUPFAM" id="SSF56112">
    <property type="entry name" value="Protein kinase-like (PK-like)"/>
    <property type="match status" value="1"/>
</dbReference>
<reference evidence="4 5" key="1">
    <citation type="submission" date="2023-10" db="EMBL/GenBank/DDBJ databases">
        <title>Genome-Wide Identification Analysis in wild type Solanum Pinnatisectum Reveals Some Genes Defensing Phytophthora Infestans.</title>
        <authorList>
            <person name="Sun C."/>
        </authorList>
    </citation>
    <scope>NUCLEOTIDE SEQUENCE [LARGE SCALE GENOMIC DNA]</scope>
    <source>
        <strain evidence="4">LQN</strain>
        <tissue evidence="4">Leaf</tissue>
    </source>
</reference>
<gene>
    <name evidence="4" type="ORF">R3W88_000129</name>
</gene>
<keyword evidence="2" id="KW-0067">ATP-binding</keyword>
<dbReference type="GO" id="GO:0004672">
    <property type="term" value="F:protein kinase activity"/>
    <property type="evidence" value="ECO:0007669"/>
    <property type="project" value="InterPro"/>
</dbReference>
<dbReference type="PANTHER" id="PTHR46008:SF2">
    <property type="entry name" value="LEAF RUST 10 DISEASE-RESISTANCE LOCUS RECEPTOR-LIKE PROTEIN KINASE-LIKE 1.4"/>
    <property type="match status" value="1"/>
</dbReference>
<proteinExistence type="predicted"/>
<dbReference type="InterPro" id="IPR011009">
    <property type="entry name" value="Kinase-like_dom_sf"/>
</dbReference>
<dbReference type="Proteomes" id="UP001311915">
    <property type="component" value="Unassembled WGS sequence"/>
</dbReference>
<organism evidence="4 5">
    <name type="scientific">Solanum pinnatisectum</name>
    <name type="common">tansyleaf nightshade</name>
    <dbReference type="NCBI Taxonomy" id="50273"/>
    <lineage>
        <taxon>Eukaryota</taxon>
        <taxon>Viridiplantae</taxon>
        <taxon>Streptophyta</taxon>
        <taxon>Embryophyta</taxon>
        <taxon>Tracheophyta</taxon>
        <taxon>Spermatophyta</taxon>
        <taxon>Magnoliopsida</taxon>
        <taxon>eudicotyledons</taxon>
        <taxon>Gunneridae</taxon>
        <taxon>Pentapetalae</taxon>
        <taxon>asterids</taxon>
        <taxon>lamiids</taxon>
        <taxon>Solanales</taxon>
        <taxon>Solanaceae</taxon>
        <taxon>Solanoideae</taxon>
        <taxon>Solaneae</taxon>
        <taxon>Solanum</taxon>
    </lineage>
</organism>
<evidence type="ECO:0000313" key="4">
    <source>
        <dbReference type="EMBL" id="KAK4736432.1"/>
    </source>
</evidence>
<dbReference type="PROSITE" id="PS50011">
    <property type="entry name" value="PROTEIN_KINASE_DOM"/>
    <property type="match status" value="1"/>
</dbReference>
<dbReference type="AlphaFoldDB" id="A0AAV9MEG9"/>
<feature type="domain" description="Protein kinase" evidence="3">
    <location>
        <begin position="1"/>
        <end position="189"/>
    </location>
</feature>
<keyword evidence="1" id="KW-0547">Nucleotide-binding</keyword>
<dbReference type="SMART" id="SM00220">
    <property type="entry name" value="S_TKc"/>
    <property type="match status" value="1"/>
</dbReference>
<dbReference type="EMBL" id="JAWPEI010000001">
    <property type="protein sequence ID" value="KAK4736432.1"/>
    <property type="molecule type" value="Genomic_DNA"/>
</dbReference>
<evidence type="ECO:0000259" key="3">
    <source>
        <dbReference type="PROSITE" id="PS50011"/>
    </source>
</evidence>
<protein>
    <recommendedName>
        <fullName evidence="3">Protein kinase domain-containing protein</fullName>
    </recommendedName>
</protein>
<dbReference type="InterPro" id="IPR000719">
    <property type="entry name" value="Prot_kinase_dom"/>
</dbReference>
<evidence type="ECO:0000256" key="1">
    <source>
        <dbReference type="ARBA" id="ARBA00022741"/>
    </source>
</evidence>
<sequence length="189" mass="21186">MSRALNEAGILSQVNHRNLVKLLGCCIEAEQPLMIYEYISNGILHDHLHVKDVKSTNILLDNEFNVSNFGISRLACPGLSHVPTCAQGTLGYLDPEYFCNYQLTDKSDVYSFRVVLLELLTSQNAVDFSRDENKNHGSVMNVVDRRLLGKEPLTNVTTGMESFLALSLSCLRETKTEIPCIQQLHCIVK</sequence>
<dbReference type="PANTHER" id="PTHR46008">
    <property type="entry name" value="LEAF RUST 10 DISEASE-RESISTANCE LOCUS RECEPTOR-LIKE PROTEIN KINASE-LIKE 1.4"/>
    <property type="match status" value="1"/>
</dbReference>
<keyword evidence="5" id="KW-1185">Reference proteome</keyword>
<evidence type="ECO:0000256" key="2">
    <source>
        <dbReference type="ARBA" id="ARBA00022840"/>
    </source>
</evidence>
<dbReference type="Gene3D" id="1.10.510.10">
    <property type="entry name" value="Transferase(Phosphotransferase) domain 1"/>
    <property type="match status" value="2"/>
</dbReference>
<evidence type="ECO:0000313" key="5">
    <source>
        <dbReference type="Proteomes" id="UP001311915"/>
    </source>
</evidence>